<dbReference type="EMBL" id="QCZG01000031">
    <property type="protein sequence ID" value="PWA09228.1"/>
    <property type="molecule type" value="Genomic_DNA"/>
</dbReference>
<dbReference type="Pfam" id="PF13193">
    <property type="entry name" value="AMP-binding_C"/>
    <property type="match status" value="1"/>
</dbReference>
<dbReference type="OrthoDB" id="9803968at2"/>
<evidence type="ECO:0000259" key="1">
    <source>
        <dbReference type="Pfam" id="PF00501"/>
    </source>
</evidence>
<evidence type="ECO:0000259" key="2">
    <source>
        <dbReference type="Pfam" id="PF13193"/>
    </source>
</evidence>
<dbReference type="InterPro" id="IPR000873">
    <property type="entry name" value="AMP-dep_synth/lig_dom"/>
</dbReference>
<dbReference type="InterPro" id="IPR045851">
    <property type="entry name" value="AMP-bd_C_sf"/>
</dbReference>
<accession>A0A2U1JWN2</accession>
<dbReference type="SUPFAM" id="SSF56801">
    <property type="entry name" value="Acetyl-CoA synthetase-like"/>
    <property type="match status" value="1"/>
</dbReference>
<proteinExistence type="predicted"/>
<dbReference type="InterPro" id="IPR050237">
    <property type="entry name" value="ATP-dep_AMP-bd_enzyme"/>
</dbReference>
<organism evidence="3 4">
    <name type="scientific">Pueribacillus theae</name>
    <dbReference type="NCBI Taxonomy" id="2171751"/>
    <lineage>
        <taxon>Bacteria</taxon>
        <taxon>Bacillati</taxon>
        <taxon>Bacillota</taxon>
        <taxon>Bacilli</taxon>
        <taxon>Bacillales</taxon>
        <taxon>Bacillaceae</taxon>
        <taxon>Pueribacillus</taxon>
    </lineage>
</organism>
<dbReference type="Pfam" id="PF00501">
    <property type="entry name" value="AMP-binding"/>
    <property type="match status" value="1"/>
</dbReference>
<keyword evidence="4" id="KW-1185">Reference proteome</keyword>
<dbReference type="InterPro" id="IPR042099">
    <property type="entry name" value="ANL_N_sf"/>
</dbReference>
<evidence type="ECO:0000313" key="4">
    <source>
        <dbReference type="Proteomes" id="UP000245998"/>
    </source>
</evidence>
<dbReference type="CDD" id="cd05936">
    <property type="entry name" value="FC-FACS_FadD_like"/>
    <property type="match status" value="1"/>
</dbReference>
<sequence>MESKYFNHLAAVDGERALTFRELKKSSEYLASALFKQGFKKGDKLALMLPNSIEYLITFFAVHRLGGTIVQVNPMYQPHELDHILKDSEAAWFVGYKEEARKLEEIGLLHTLKVYYVDGDGEQSFYDLIQEKSTSLPVIDMNLKEDVAIFQYTGGTTGKPKGVMLTHYNIVANLHQTYEYGIEVYRESGHRLLGIAPMFHAMGMTSMILCLFTGGTYIAVRRFEINHVFQLIRKHRPTLFLGSPTMYIALLNYPDFKQEDLQSFRLFVGGSAPMPIEIIKKVKAISDALFVEGYGLSEATTSAHRGPLKGKNKIGSIGIPIPSTEAKIVDIETGTQEVPLGGSGELIIKGPQVMKGYWKKPEATKETIRDGWLYTGDIATKDEDGYFYIVGRKKEMIIAGGYNIYPVEIEDVLYEHPLVKEACVYGVPDAYRGETVKAVLSVKGEVAADEIKDWCTARLAKYKVPRIIEFREELPKSTVGKILKRKLIEEEKQKYEGVKFGG</sequence>
<evidence type="ECO:0000313" key="3">
    <source>
        <dbReference type="EMBL" id="PWA09228.1"/>
    </source>
</evidence>
<feature type="domain" description="AMP-binding enzyme C-terminal" evidence="2">
    <location>
        <begin position="408"/>
        <end position="481"/>
    </location>
</feature>
<feature type="domain" description="AMP-dependent synthetase/ligase" evidence="1">
    <location>
        <begin position="7"/>
        <end position="358"/>
    </location>
</feature>
<dbReference type="InterPro" id="IPR025110">
    <property type="entry name" value="AMP-bd_C"/>
</dbReference>
<dbReference type="AlphaFoldDB" id="A0A2U1JWN2"/>
<dbReference type="PANTHER" id="PTHR43767">
    <property type="entry name" value="LONG-CHAIN-FATTY-ACID--COA LIGASE"/>
    <property type="match status" value="1"/>
</dbReference>
<dbReference type="GO" id="GO:0016878">
    <property type="term" value="F:acid-thiol ligase activity"/>
    <property type="evidence" value="ECO:0007669"/>
    <property type="project" value="UniProtKB-ARBA"/>
</dbReference>
<dbReference type="PANTHER" id="PTHR43767:SF1">
    <property type="entry name" value="NONRIBOSOMAL PEPTIDE SYNTHASE PES1 (EUROFUNG)-RELATED"/>
    <property type="match status" value="1"/>
</dbReference>
<dbReference type="Gene3D" id="3.40.50.12780">
    <property type="entry name" value="N-terminal domain of ligase-like"/>
    <property type="match status" value="1"/>
</dbReference>
<comment type="caution">
    <text evidence="3">The sequence shown here is derived from an EMBL/GenBank/DDBJ whole genome shotgun (WGS) entry which is preliminary data.</text>
</comment>
<dbReference type="PROSITE" id="PS00455">
    <property type="entry name" value="AMP_BINDING"/>
    <property type="match status" value="1"/>
</dbReference>
<reference evidence="3 4" key="1">
    <citation type="submission" date="2018-04" db="EMBL/GenBank/DDBJ databases">
        <title>Camelliibacillus theae gen. nov., sp. nov., isolated from Pu'er tea.</title>
        <authorList>
            <person name="Niu L."/>
        </authorList>
    </citation>
    <scope>NUCLEOTIDE SEQUENCE [LARGE SCALE GENOMIC DNA]</scope>
    <source>
        <strain evidence="3 4">T8</strain>
    </source>
</reference>
<dbReference type="Proteomes" id="UP000245998">
    <property type="component" value="Unassembled WGS sequence"/>
</dbReference>
<dbReference type="Gene3D" id="3.30.300.30">
    <property type="match status" value="1"/>
</dbReference>
<keyword evidence="3" id="KW-0436">Ligase</keyword>
<protein>
    <submittedName>
        <fullName evidence="3">Long-chain fatty acid--CoA ligase</fullName>
    </submittedName>
</protein>
<name>A0A2U1JWN2_9BACI</name>
<dbReference type="InterPro" id="IPR020845">
    <property type="entry name" value="AMP-binding_CS"/>
</dbReference>
<gene>
    <name evidence="3" type="ORF">DCC39_13585</name>
</gene>